<dbReference type="KEGG" id="nbr:O3I_040445"/>
<keyword evidence="4" id="KW-1185">Reference proteome</keyword>
<dbReference type="PRINTS" id="PR00080">
    <property type="entry name" value="SDRFAMILY"/>
</dbReference>
<protein>
    <submittedName>
        <fullName evidence="3">Short chain dehydrogenase</fullName>
    </submittedName>
</protein>
<dbReference type="GO" id="GO:0006633">
    <property type="term" value="P:fatty acid biosynthetic process"/>
    <property type="evidence" value="ECO:0007669"/>
    <property type="project" value="TreeGrafter"/>
</dbReference>
<dbReference type="InterPro" id="IPR002347">
    <property type="entry name" value="SDR_fam"/>
</dbReference>
<dbReference type="eggNOG" id="COG1028">
    <property type="taxonomic scope" value="Bacteria"/>
</dbReference>
<keyword evidence="2" id="KW-0560">Oxidoreductase</keyword>
<evidence type="ECO:0000313" key="3">
    <source>
        <dbReference type="EMBL" id="AFU06034.1"/>
    </source>
</evidence>
<dbReference type="GO" id="GO:0048038">
    <property type="term" value="F:quinone binding"/>
    <property type="evidence" value="ECO:0007669"/>
    <property type="project" value="TreeGrafter"/>
</dbReference>
<dbReference type="Proteomes" id="UP000006304">
    <property type="component" value="Chromosome"/>
</dbReference>
<dbReference type="InterPro" id="IPR020904">
    <property type="entry name" value="Sc_DH/Rdtase_CS"/>
</dbReference>
<dbReference type="PROSITE" id="PS00061">
    <property type="entry name" value="ADH_SHORT"/>
    <property type="match status" value="1"/>
</dbReference>
<dbReference type="PRINTS" id="PR00081">
    <property type="entry name" value="GDHRDH"/>
</dbReference>
<reference evidence="3 4" key="1">
    <citation type="journal article" date="2012" name="J. Bacteriol.">
        <title>Complete genome sequence of Nocardia brasiliensis HUJEG-1.</title>
        <authorList>
            <person name="Vera-Cabrera L."/>
            <person name="Ortiz-Lopez R."/>
            <person name="Elizondo-Gonzalez R."/>
            <person name="Perez-Maya A.A."/>
            <person name="Ocampo-Candiani J."/>
        </authorList>
    </citation>
    <scope>NUCLEOTIDE SEQUENCE [LARGE SCALE GENOMIC DNA]</scope>
    <source>
        <strain evidence="4">ATCC 700358</strain>
    </source>
</reference>
<evidence type="ECO:0000313" key="4">
    <source>
        <dbReference type="Proteomes" id="UP000006304"/>
    </source>
</evidence>
<accession>K0F8H5</accession>
<dbReference type="PANTHER" id="PTHR42760">
    <property type="entry name" value="SHORT-CHAIN DEHYDROGENASES/REDUCTASES FAMILY MEMBER"/>
    <property type="match status" value="1"/>
</dbReference>
<dbReference type="FunFam" id="3.40.50.720:FF:000084">
    <property type="entry name" value="Short-chain dehydrogenase reductase"/>
    <property type="match status" value="1"/>
</dbReference>
<dbReference type="InterPro" id="IPR036291">
    <property type="entry name" value="NAD(P)-bd_dom_sf"/>
</dbReference>
<dbReference type="PANTHER" id="PTHR42760:SF83">
    <property type="entry name" value="(3R)-3-HYDROXYACYL-COA DEHYDROGENASE"/>
    <property type="match status" value="1"/>
</dbReference>
<evidence type="ECO:0000256" key="2">
    <source>
        <dbReference type="ARBA" id="ARBA00023002"/>
    </source>
</evidence>
<dbReference type="Gene3D" id="3.40.50.720">
    <property type="entry name" value="NAD(P)-binding Rossmann-like Domain"/>
    <property type="match status" value="1"/>
</dbReference>
<sequence>MNRMTEPALFDLSGHVAVVTGGNSGIGLGFARGLARAGADVCVVGRNTERNADAAEILRGYGGRVLTLSCDVGDEQQVRDTMARVMDELGRIDSCFANAGVPQGGLPFLETDLAEFRRVTSINLDAAFVTLREAAKVMVAQGEGGSLVGTASLAAKQGVPRGQSYAASKAGLIAIMNSIAVELGKYGIRANSVLPGWVETPMTDGVFAWDRFRERVQPRIPAKRWGTATDFEAVAVYLASPASAYHTGDTLLIDGGYSMF</sequence>
<dbReference type="HOGENOM" id="CLU_010194_1_1_11"/>
<dbReference type="STRING" id="1133849.O3I_040445"/>
<comment type="similarity">
    <text evidence="1">Belongs to the short-chain dehydrogenases/reductases (SDR) family.</text>
</comment>
<gene>
    <name evidence="3" type="ORF">O3I_040445</name>
</gene>
<organism evidence="3 4">
    <name type="scientific">Nocardia brasiliensis (strain ATCC 700358 / HUJEG-1)</name>
    <dbReference type="NCBI Taxonomy" id="1133849"/>
    <lineage>
        <taxon>Bacteria</taxon>
        <taxon>Bacillati</taxon>
        <taxon>Actinomycetota</taxon>
        <taxon>Actinomycetes</taxon>
        <taxon>Mycobacteriales</taxon>
        <taxon>Nocardiaceae</taxon>
        <taxon>Nocardia</taxon>
    </lineage>
</organism>
<name>K0F8H5_NOCB7</name>
<dbReference type="Pfam" id="PF13561">
    <property type="entry name" value="adh_short_C2"/>
    <property type="match status" value="1"/>
</dbReference>
<evidence type="ECO:0000256" key="1">
    <source>
        <dbReference type="ARBA" id="ARBA00006484"/>
    </source>
</evidence>
<dbReference type="GO" id="GO:0016616">
    <property type="term" value="F:oxidoreductase activity, acting on the CH-OH group of donors, NAD or NADP as acceptor"/>
    <property type="evidence" value="ECO:0007669"/>
    <property type="project" value="TreeGrafter"/>
</dbReference>
<proteinExistence type="inferred from homology"/>
<dbReference type="SUPFAM" id="SSF51735">
    <property type="entry name" value="NAD(P)-binding Rossmann-fold domains"/>
    <property type="match status" value="1"/>
</dbReference>
<dbReference type="AlphaFoldDB" id="K0F8H5"/>
<dbReference type="EMBL" id="CP003876">
    <property type="protein sequence ID" value="AFU06034.1"/>
    <property type="molecule type" value="Genomic_DNA"/>
</dbReference>